<sequence length="492" mass="55743">MYSTALWLGWVYAFFKCVYFSTAALPLIFKRELMERNLISADAPRRRSQMEGVKWPPVLVGEHAVLAALLAELETTQWLPQAVIEQRQAQQLAVLIRHHVRHSPLFAERFKAAGRRAEKSDSIARLRAIAPLTRHELQSAGPSFFAKQVPRSHMPAAMVQSSGSTGEPVEIRKTGLNQLFFMAFGFRDNFWYRRNFLSRMMSIRSHVEAIGEFDEWAAPTSDLFESGPSQDIPIETDIERQARLIEKFKPEILLLYPNNLSALLTLWETGRFKIPPLKHIKTIAETVSEDLRVRTMKITGLRIEDVYSSEEVGTIAIQCPESGLYHIMAEALIVEVIDDKGEPCKEGQIGRVVVTDLHNFASPMIRYVNGDHAEVGGTCSCGRGLPTLRRILGRERNLLVKPDGTRHWPPIGLIKFQEVAPVRQFQFIQHSVDRIELKIATDEEISAADAEGVCRLAREALGTEFNIELVQSRERLPSGRNGKYEEFICRVT</sequence>
<dbReference type="PANTHER" id="PTHR36932">
    <property type="entry name" value="CAPSULAR POLYSACCHARIDE BIOSYNTHESIS PROTEIN"/>
    <property type="match status" value="1"/>
</dbReference>
<keyword evidence="1" id="KW-0812">Transmembrane</keyword>
<feature type="transmembrane region" description="Helical" evidence="1">
    <location>
        <begin position="6"/>
        <end position="29"/>
    </location>
</feature>
<dbReference type="RefSeq" id="WP_307430643.1">
    <property type="nucleotide sequence ID" value="NZ_JAUSVK010000001.1"/>
</dbReference>
<dbReference type="SUPFAM" id="SSF56801">
    <property type="entry name" value="Acetyl-CoA synthetase-like"/>
    <property type="match status" value="1"/>
</dbReference>
<accession>A0ABU0FHR1</accession>
<dbReference type="PANTHER" id="PTHR36932:SF1">
    <property type="entry name" value="CAPSULAR POLYSACCHARIDE BIOSYNTHESIS PROTEIN"/>
    <property type="match status" value="1"/>
</dbReference>
<keyword evidence="3" id="KW-1185">Reference proteome</keyword>
<protein>
    <submittedName>
        <fullName evidence="2">Phenylacetate-CoA ligase</fullName>
        <ecNumber evidence="2">6.2.1.30</ecNumber>
    </submittedName>
</protein>
<dbReference type="EMBL" id="JAUSVK010000001">
    <property type="protein sequence ID" value="MDQ0394148.1"/>
    <property type="molecule type" value="Genomic_DNA"/>
</dbReference>
<organism evidence="2 3">
    <name type="scientific">Labrys monachus</name>
    <dbReference type="NCBI Taxonomy" id="217067"/>
    <lineage>
        <taxon>Bacteria</taxon>
        <taxon>Pseudomonadati</taxon>
        <taxon>Pseudomonadota</taxon>
        <taxon>Alphaproteobacteria</taxon>
        <taxon>Hyphomicrobiales</taxon>
        <taxon>Xanthobacteraceae</taxon>
        <taxon>Labrys</taxon>
    </lineage>
</organism>
<dbReference type="Gene3D" id="3.40.50.12780">
    <property type="entry name" value="N-terminal domain of ligase-like"/>
    <property type="match status" value="1"/>
</dbReference>
<dbReference type="InterPro" id="IPR042099">
    <property type="entry name" value="ANL_N_sf"/>
</dbReference>
<dbReference type="EC" id="6.2.1.30" evidence="2"/>
<keyword evidence="1" id="KW-0472">Membrane</keyword>
<dbReference type="GO" id="GO:0047475">
    <property type="term" value="F:phenylacetate-CoA ligase activity"/>
    <property type="evidence" value="ECO:0007669"/>
    <property type="project" value="UniProtKB-EC"/>
</dbReference>
<name>A0ABU0FHR1_9HYPH</name>
<evidence type="ECO:0000256" key="1">
    <source>
        <dbReference type="SAM" id="Phobius"/>
    </source>
</evidence>
<keyword evidence="2" id="KW-0436">Ligase</keyword>
<dbReference type="InterPro" id="IPR053158">
    <property type="entry name" value="CapK_Type1_Caps_Biosynth"/>
</dbReference>
<comment type="caution">
    <text evidence="2">The sequence shown here is derived from an EMBL/GenBank/DDBJ whole genome shotgun (WGS) entry which is preliminary data.</text>
</comment>
<proteinExistence type="predicted"/>
<evidence type="ECO:0000313" key="2">
    <source>
        <dbReference type="EMBL" id="MDQ0394148.1"/>
    </source>
</evidence>
<evidence type="ECO:0000313" key="3">
    <source>
        <dbReference type="Proteomes" id="UP001237448"/>
    </source>
</evidence>
<reference evidence="2 3" key="1">
    <citation type="submission" date="2023-07" db="EMBL/GenBank/DDBJ databases">
        <title>Genomic Encyclopedia of Type Strains, Phase IV (KMG-IV): sequencing the most valuable type-strain genomes for metagenomic binning, comparative biology and taxonomic classification.</title>
        <authorList>
            <person name="Goeker M."/>
        </authorList>
    </citation>
    <scope>NUCLEOTIDE SEQUENCE [LARGE SCALE GENOMIC DNA]</scope>
    <source>
        <strain evidence="2 3">DSM 5896</strain>
    </source>
</reference>
<keyword evidence="1" id="KW-1133">Transmembrane helix</keyword>
<gene>
    <name evidence="2" type="ORF">J3R73_003940</name>
</gene>
<dbReference type="Proteomes" id="UP001237448">
    <property type="component" value="Unassembled WGS sequence"/>
</dbReference>